<dbReference type="RefSeq" id="WP_151152737.1">
    <property type="nucleotide sequence ID" value="NZ_VZPQ01000206.1"/>
</dbReference>
<dbReference type="Gene3D" id="3.40.50.200">
    <property type="entry name" value="Peptidase S8/S53 domain"/>
    <property type="match status" value="1"/>
</dbReference>
<keyword evidence="4" id="KW-0720">Serine protease</keyword>
<evidence type="ECO:0000256" key="4">
    <source>
        <dbReference type="ARBA" id="ARBA00022825"/>
    </source>
</evidence>
<dbReference type="GO" id="GO:0006508">
    <property type="term" value="P:proteolysis"/>
    <property type="evidence" value="ECO:0007669"/>
    <property type="project" value="UniProtKB-KW"/>
</dbReference>
<evidence type="ECO:0000313" key="8">
    <source>
        <dbReference type="Proteomes" id="UP000423257"/>
    </source>
</evidence>
<feature type="non-terminal residue" evidence="7">
    <location>
        <position position="1"/>
    </location>
</feature>
<name>A0A6H9SEB7_9PSED</name>
<dbReference type="Pfam" id="PF00082">
    <property type="entry name" value="Peptidase_S8"/>
    <property type="match status" value="1"/>
</dbReference>
<dbReference type="InterPro" id="IPR023828">
    <property type="entry name" value="Peptidase_S8_Ser-AS"/>
</dbReference>
<evidence type="ECO:0000256" key="5">
    <source>
        <dbReference type="PROSITE-ProRule" id="PRU01240"/>
    </source>
</evidence>
<dbReference type="Pfam" id="PF12951">
    <property type="entry name" value="PATR"/>
    <property type="match status" value="1"/>
</dbReference>
<sequence>IGGTSADDLTVGYANKSGTSMAAPHVAGSVAVLMERFPYMTGAQVASVLRTTATDMGAPGVDALYGWGMINLGKAIDGPSMLVTEQDIPEEFRIEGAYGSGQFVVDLPGIGAIIDAGKSTERVCSGIQCGLDVWRNDIAGHGGLTKEGIGTLVLTGANTYSGPTLVNQGRLAVNGSLASAVTVNDGGILGGNGRIASLTANRGGSVAPG</sequence>
<comment type="caution">
    <text evidence="7">The sequence shown here is derived from an EMBL/GenBank/DDBJ whole genome shotgun (WGS) entry which is preliminary data.</text>
</comment>
<dbReference type="InterPro" id="IPR013425">
    <property type="entry name" value="Autotrns_rpt"/>
</dbReference>
<keyword evidence="2" id="KW-0732">Signal</keyword>
<gene>
    <name evidence="7" type="ORF">F7R03_28915</name>
</gene>
<feature type="domain" description="Peptidase S8/S53" evidence="6">
    <location>
        <begin position="5"/>
        <end position="68"/>
    </location>
</feature>
<evidence type="ECO:0000256" key="2">
    <source>
        <dbReference type="ARBA" id="ARBA00022729"/>
    </source>
</evidence>
<feature type="non-terminal residue" evidence="7">
    <location>
        <position position="209"/>
    </location>
</feature>
<proteinExistence type="inferred from homology"/>
<keyword evidence="1" id="KW-0645">Protease</keyword>
<keyword evidence="3" id="KW-0378">Hydrolase</keyword>
<comment type="similarity">
    <text evidence="5">Belongs to the peptidase S8 family.</text>
</comment>
<dbReference type="NCBIfam" id="TIGR02601">
    <property type="entry name" value="autotrns_rpt"/>
    <property type="match status" value="1"/>
</dbReference>
<dbReference type="InterPro" id="IPR036852">
    <property type="entry name" value="Peptidase_S8/S53_dom_sf"/>
</dbReference>
<evidence type="ECO:0000256" key="3">
    <source>
        <dbReference type="ARBA" id="ARBA00022801"/>
    </source>
</evidence>
<evidence type="ECO:0000256" key="1">
    <source>
        <dbReference type="ARBA" id="ARBA00022670"/>
    </source>
</evidence>
<comment type="caution">
    <text evidence="5">Lacks conserved residue(s) required for the propagation of feature annotation.</text>
</comment>
<dbReference type="Proteomes" id="UP000423257">
    <property type="component" value="Unassembled WGS sequence"/>
</dbReference>
<dbReference type="PROSITE" id="PS51892">
    <property type="entry name" value="SUBTILASE"/>
    <property type="match status" value="1"/>
</dbReference>
<dbReference type="SUPFAM" id="SSF51126">
    <property type="entry name" value="Pectin lyase-like"/>
    <property type="match status" value="1"/>
</dbReference>
<dbReference type="InterPro" id="IPR000209">
    <property type="entry name" value="Peptidase_S8/S53_dom"/>
</dbReference>
<accession>A0A6H9SEB7</accession>
<organism evidence="7 8">
    <name type="scientific">Pseudomonas palleroniana</name>
    <dbReference type="NCBI Taxonomy" id="191390"/>
    <lineage>
        <taxon>Bacteria</taxon>
        <taxon>Pseudomonadati</taxon>
        <taxon>Pseudomonadota</taxon>
        <taxon>Gammaproteobacteria</taxon>
        <taxon>Pseudomonadales</taxon>
        <taxon>Pseudomonadaceae</taxon>
        <taxon>Pseudomonas</taxon>
    </lineage>
</organism>
<protein>
    <submittedName>
        <fullName evidence="7">S8 family serine peptidase</fullName>
    </submittedName>
</protein>
<dbReference type="InterPro" id="IPR011050">
    <property type="entry name" value="Pectin_lyase_fold/virulence"/>
</dbReference>
<dbReference type="GO" id="GO:0004252">
    <property type="term" value="F:serine-type endopeptidase activity"/>
    <property type="evidence" value="ECO:0007669"/>
    <property type="project" value="InterPro"/>
</dbReference>
<dbReference type="SUPFAM" id="SSF52743">
    <property type="entry name" value="Subtilisin-like"/>
    <property type="match status" value="1"/>
</dbReference>
<dbReference type="AlphaFoldDB" id="A0A6H9SEB7"/>
<dbReference type="PROSITE" id="PS00138">
    <property type="entry name" value="SUBTILASE_SER"/>
    <property type="match status" value="1"/>
</dbReference>
<evidence type="ECO:0000259" key="6">
    <source>
        <dbReference type="Pfam" id="PF00082"/>
    </source>
</evidence>
<dbReference type="EMBL" id="VZPQ01000206">
    <property type="protein sequence ID" value="KAB0558002.1"/>
    <property type="molecule type" value="Genomic_DNA"/>
</dbReference>
<evidence type="ECO:0000313" key="7">
    <source>
        <dbReference type="EMBL" id="KAB0558002.1"/>
    </source>
</evidence>
<reference evidence="7 8" key="1">
    <citation type="submission" date="2019-09" db="EMBL/GenBank/DDBJ databases">
        <title>Draft genome sequences of 48 bacterial type strains from the CCUG.</title>
        <authorList>
            <person name="Tunovic T."/>
            <person name="Pineiro-Iglesias B."/>
            <person name="Unosson C."/>
            <person name="Inganas E."/>
            <person name="Ohlen M."/>
            <person name="Cardew S."/>
            <person name="Jensie-Markopoulos S."/>
            <person name="Salva-Serra F."/>
            <person name="Jaen-Luchoro D."/>
            <person name="Karlsson R."/>
            <person name="Svensson-Stadler L."/>
            <person name="Chun J."/>
            <person name="Moore E."/>
        </authorList>
    </citation>
    <scope>NUCLEOTIDE SEQUENCE [LARGE SCALE GENOMIC DNA]</scope>
    <source>
        <strain evidence="7 8">CCUG 51524</strain>
    </source>
</reference>